<evidence type="ECO:0000313" key="2">
    <source>
        <dbReference type="EMBL" id="QHU35956.1"/>
    </source>
</evidence>
<name>A0A6C0LYM8_9ZZZZ</name>
<feature type="region of interest" description="Disordered" evidence="1">
    <location>
        <begin position="14"/>
        <end position="60"/>
    </location>
</feature>
<reference evidence="2" key="1">
    <citation type="journal article" date="2020" name="Nature">
        <title>Giant virus diversity and host interactions through global metagenomics.</title>
        <authorList>
            <person name="Schulz F."/>
            <person name="Roux S."/>
            <person name="Paez-Espino D."/>
            <person name="Jungbluth S."/>
            <person name="Walsh D.A."/>
            <person name="Denef V.J."/>
            <person name="McMahon K.D."/>
            <person name="Konstantinidis K.T."/>
            <person name="Eloe-Fadrosh E.A."/>
            <person name="Kyrpides N.C."/>
            <person name="Woyke T."/>
        </authorList>
    </citation>
    <scope>NUCLEOTIDE SEQUENCE</scope>
    <source>
        <strain evidence="2">GVMAG-S-1035085-51</strain>
    </source>
</reference>
<dbReference type="AlphaFoldDB" id="A0A6C0LYM8"/>
<proteinExistence type="predicted"/>
<organism evidence="2">
    <name type="scientific">viral metagenome</name>
    <dbReference type="NCBI Taxonomy" id="1070528"/>
    <lineage>
        <taxon>unclassified sequences</taxon>
        <taxon>metagenomes</taxon>
        <taxon>organismal metagenomes</taxon>
    </lineage>
</organism>
<accession>A0A6C0LYM8</accession>
<feature type="compositionally biased region" description="Basic residues" evidence="1">
    <location>
        <begin position="14"/>
        <end position="45"/>
    </location>
</feature>
<evidence type="ECO:0000256" key="1">
    <source>
        <dbReference type="SAM" id="MobiDB-lite"/>
    </source>
</evidence>
<protein>
    <submittedName>
        <fullName evidence="2">Uncharacterized protein</fullName>
    </submittedName>
</protein>
<sequence length="60" mass="7026">MTYRVYIYRMPLGKQRKGSKKVVKKTSRRKASKSASKKHSRKGSRKGSSLKNYYDMVKNI</sequence>
<dbReference type="EMBL" id="MN740617">
    <property type="protein sequence ID" value="QHU35956.1"/>
    <property type="molecule type" value="Genomic_DNA"/>
</dbReference>